<dbReference type="InterPro" id="IPR016137">
    <property type="entry name" value="RGS"/>
</dbReference>
<keyword evidence="4" id="KW-1185">Reference proteome</keyword>
<comment type="caution">
    <text evidence="3">The sequence shown here is derived from an EMBL/GenBank/DDBJ whole genome shotgun (WGS) entry which is preliminary data.</text>
</comment>
<dbReference type="SMART" id="SM00315">
    <property type="entry name" value="RGS"/>
    <property type="match status" value="1"/>
</dbReference>
<accession>A0A9N7Y6A5</accession>
<sequence length="276" mass="32059">MPCASAVRQWEIRPTSALRGIRRNRALMWERIRGLARACRHGVGYRVNYSDPNREEQEMVCLEPMGSERMEMRKRQMSVQQESAAGGTAPAQQGQPGQANPRASNACCFCWCCCCSCSWNEDRDERNRKASYDAKEGTSDCEDWSVTFTLPINELYFFTGRNSFRQFLRTEFSEENMLFWLACEEFSKEANKSTVEEKARVIYEDYISILSPKEVSLDSRVRESINRNMQEPNMQTFDDAQLQIYTLMQRDSYPRYMNSSAYKNLLNTLSEQSPES</sequence>
<dbReference type="AlphaFoldDB" id="A0A9N7Y6A5"/>
<evidence type="ECO:0000313" key="3">
    <source>
        <dbReference type="EMBL" id="CAB1414137.1"/>
    </source>
</evidence>
<feature type="region of interest" description="Disordered" evidence="1">
    <location>
        <begin position="73"/>
        <end position="97"/>
    </location>
</feature>
<reference evidence="3" key="1">
    <citation type="submission" date="2020-03" db="EMBL/GenBank/DDBJ databases">
        <authorList>
            <person name="Weist P."/>
        </authorList>
    </citation>
    <scope>NUCLEOTIDE SEQUENCE</scope>
</reference>
<dbReference type="SUPFAM" id="SSF48097">
    <property type="entry name" value="Regulator of G-protein signaling, RGS"/>
    <property type="match status" value="1"/>
</dbReference>
<dbReference type="Gene3D" id="1.10.167.10">
    <property type="entry name" value="Regulator of G-protein Signalling 4, domain 2"/>
    <property type="match status" value="1"/>
</dbReference>
<evidence type="ECO:0000259" key="2">
    <source>
        <dbReference type="PROSITE" id="PS50132"/>
    </source>
</evidence>
<gene>
    <name evidence="3" type="ORF">PLEPLA_LOCUS1842</name>
</gene>
<organism evidence="3 4">
    <name type="scientific">Pleuronectes platessa</name>
    <name type="common">European plaice</name>
    <dbReference type="NCBI Taxonomy" id="8262"/>
    <lineage>
        <taxon>Eukaryota</taxon>
        <taxon>Metazoa</taxon>
        <taxon>Chordata</taxon>
        <taxon>Craniata</taxon>
        <taxon>Vertebrata</taxon>
        <taxon>Euteleostomi</taxon>
        <taxon>Actinopterygii</taxon>
        <taxon>Neopterygii</taxon>
        <taxon>Teleostei</taxon>
        <taxon>Neoteleostei</taxon>
        <taxon>Acanthomorphata</taxon>
        <taxon>Carangaria</taxon>
        <taxon>Pleuronectiformes</taxon>
        <taxon>Pleuronectoidei</taxon>
        <taxon>Pleuronectidae</taxon>
        <taxon>Pleuronectes</taxon>
    </lineage>
</organism>
<dbReference type="Proteomes" id="UP001153269">
    <property type="component" value="Unassembled WGS sequence"/>
</dbReference>
<dbReference type="PANTHER" id="PTHR10845:SF277">
    <property type="entry name" value="REGULATOR OF G-PROTEIN SIGNALING 20"/>
    <property type="match status" value="1"/>
</dbReference>
<dbReference type="PRINTS" id="PR01301">
    <property type="entry name" value="RGSPROTEIN"/>
</dbReference>
<dbReference type="InterPro" id="IPR036305">
    <property type="entry name" value="RGS_sf"/>
</dbReference>
<proteinExistence type="predicted"/>
<dbReference type="PROSITE" id="PS50132">
    <property type="entry name" value="RGS"/>
    <property type="match status" value="1"/>
</dbReference>
<dbReference type="EMBL" id="CADEAL010000090">
    <property type="protein sequence ID" value="CAB1414137.1"/>
    <property type="molecule type" value="Genomic_DNA"/>
</dbReference>
<evidence type="ECO:0000256" key="1">
    <source>
        <dbReference type="SAM" id="MobiDB-lite"/>
    </source>
</evidence>
<name>A0A9N7Y6A5_PLEPL</name>
<feature type="domain" description="RGS" evidence="2">
    <location>
        <begin position="160"/>
        <end position="266"/>
    </location>
</feature>
<feature type="compositionally biased region" description="Low complexity" evidence="1">
    <location>
        <begin position="84"/>
        <end position="97"/>
    </location>
</feature>
<dbReference type="Pfam" id="PF00615">
    <property type="entry name" value="RGS"/>
    <property type="match status" value="1"/>
</dbReference>
<dbReference type="InterPro" id="IPR044926">
    <property type="entry name" value="RGS_subdomain_2"/>
</dbReference>
<dbReference type="PANTHER" id="PTHR10845">
    <property type="entry name" value="REGULATOR OF G PROTEIN SIGNALING"/>
    <property type="match status" value="1"/>
</dbReference>
<protein>
    <recommendedName>
        <fullName evidence="2">RGS domain-containing protein</fullName>
    </recommendedName>
</protein>
<evidence type="ECO:0000313" key="4">
    <source>
        <dbReference type="Proteomes" id="UP001153269"/>
    </source>
</evidence>
<dbReference type="FunFam" id="1.10.167.10:FF:000001">
    <property type="entry name" value="Putative regulator of g-protein signaling 12"/>
    <property type="match status" value="1"/>
</dbReference>